<dbReference type="PROSITE" id="PS50089">
    <property type="entry name" value="ZF_RING_2"/>
    <property type="match status" value="1"/>
</dbReference>
<dbReference type="PANTHER" id="PTHR15315">
    <property type="entry name" value="RING FINGER PROTEIN 41, 151"/>
    <property type="match status" value="1"/>
</dbReference>
<dbReference type="GO" id="GO:0016567">
    <property type="term" value="P:protein ubiquitination"/>
    <property type="evidence" value="ECO:0007669"/>
    <property type="project" value="TreeGrafter"/>
</dbReference>
<dbReference type="AlphaFoldDB" id="A0AAF0TWP2"/>
<dbReference type="PROSITE" id="PS00518">
    <property type="entry name" value="ZF_RING_1"/>
    <property type="match status" value="1"/>
</dbReference>
<name>A0AAF0TWP2_SOLVR</name>
<evidence type="ECO:0000256" key="1">
    <source>
        <dbReference type="ARBA" id="ARBA00022723"/>
    </source>
</evidence>
<dbReference type="SMART" id="SM00184">
    <property type="entry name" value="RING"/>
    <property type="match status" value="1"/>
</dbReference>
<evidence type="ECO:0000256" key="3">
    <source>
        <dbReference type="ARBA" id="ARBA00022833"/>
    </source>
</evidence>
<evidence type="ECO:0000313" key="7">
    <source>
        <dbReference type="Proteomes" id="UP001234989"/>
    </source>
</evidence>
<keyword evidence="2 4" id="KW-0863">Zinc-finger</keyword>
<protein>
    <recommendedName>
        <fullName evidence="5">RING-type domain-containing protein</fullName>
    </recommendedName>
</protein>
<keyword evidence="7" id="KW-1185">Reference proteome</keyword>
<dbReference type="Pfam" id="PF13920">
    <property type="entry name" value="zf-C3HC4_3"/>
    <property type="match status" value="1"/>
</dbReference>
<dbReference type="GO" id="GO:0061630">
    <property type="term" value="F:ubiquitin protein ligase activity"/>
    <property type="evidence" value="ECO:0007669"/>
    <property type="project" value="TreeGrafter"/>
</dbReference>
<dbReference type="SUPFAM" id="SSF57850">
    <property type="entry name" value="RING/U-box"/>
    <property type="match status" value="1"/>
</dbReference>
<evidence type="ECO:0000313" key="6">
    <source>
        <dbReference type="EMBL" id="WMV29005.1"/>
    </source>
</evidence>
<feature type="domain" description="RING-type" evidence="5">
    <location>
        <begin position="157"/>
        <end position="195"/>
    </location>
</feature>
<dbReference type="FunFam" id="3.30.40.10:FF:000660">
    <property type="entry name" value="RING/U-box superfamily protein"/>
    <property type="match status" value="1"/>
</dbReference>
<evidence type="ECO:0000259" key="5">
    <source>
        <dbReference type="PROSITE" id="PS50089"/>
    </source>
</evidence>
<dbReference type="PANTHER" id="PTHR15315:SF35">
    <property type="entry name" value="F21J9.10"/>
    <property type="match status" value="1"/>
</dbReference>
<keyword evidence="3" id="KW-0862">Zinc</keyword>
<dbReference type="Gene3D" id="3.30.40.10">
    <property type="entry name" value="Zinc/RING finger domain, C3HC4 (zinc finger)"/>
    <property type="match status" value="1"/>
</dbReference>
<reference evidence="6" key="1">
    <citation type="submission" date="2023-08" db="EMBL/GenBank/DDBJ databases">
        <title>A de novo genome assembly of Solanum verrucosum Schlechtendal, a Mexican diploid species geographically isolated from the other diploid A-genome species in potato relatives.</title>
        <authorList>
            <person name="Hosaka K."/>
        </authorList>
    </citation>
    <scope>NUCLEOTIDE SEQUENCE</scope>
    <source>
        <tissue evidence="6">Young leaves</tissue>
    </source>
</reference>
<keyword evidence="1" id="KW-0479">Metal-binding</keyword>
<organism evidence="6 7">
    <name type="scientific">Solanum verrucosum</name>
    <dbReference type="NCBI Taxonomy" id="315347"/>
    <lineage>
        <taxon>Eukaryota</taxon>
        <taxon>Viridiplantae</taxon>
        <taxon>Streptophyta</taxon>
        <taxon>Embryophyta</taxon>
        <taxon>Tracheophyta</taxon>
        <taxon>Spermatophyta</taxon>
        <taxon>Magnoliopsida</taxon>
        <taxon>eudicotyledons</taxon>
        <taxon>Gunneridae</taxon>
        <taxon>Pentapetalae</taxon>
        <taxon>asterids</taxon>
        <taxon>lamiids</taxon>
        <taxon>Solanales</taxon>
        <taxon>Solanaceae</taxon>
        <taxon>Solanoideae</taxon>
        <taxon>Solaneae</taxon>
        <taxon>Solanum</taxon>
    </lineage>
</organism>
<dbReference type="InterPro" id="IPR017907">
    <property type="entry name" value="Znf_RING_CS"/>
</dbReference>
<gene>
    <name evidence="6" type="ORF">MTR67_022390</name>
</gene>
<evidence type="ECO:0000256" key="4">
    <source>
        <dbReference type="PROSITE-ProRule" id="PRU00175"/>
    </source>
</evidence>
<sequence>MEMVNYQVGRSSYQDSLKVLEADIQYANTLAAAIPREKSGARLQMKLTYNGMAPVFLFLLRWIDSSCTCLLPGYMNFFHVLIYKVRTDGRPRISRHGRRATINDFYGVILPSLQQLHSNLVELDDCKVVNHGIGSFQEKVKGDSKFSNFEAEREDECGICLEPCNKMVLPNCCHAMCINCYRDWNTRSESCPFCRGNLKRVKSRDLWVLTCNDEVVDPETVSKEDLLHFYLYSSEETLMIENSKISVTFMTLLQPIAVDDNWVDSQFGVASSSVFFSVKRCYGILQRLVQLLKQLALEDDDMEDKSTTKVA</sequence>
<dbReference type="InterPro" id="IPR013083">
    <property type="entry name" value="Znf_RING/FYVE/PHD"/>
</dbReference>
<dbReference type="EMBL" id="CP133616">
    <property type="protein sequence ID" value="WMV29005.1"/>
    <property type="molecule type" value="Genomic_DNA"/>
</dbReference>
<dbReference type="GO" id="GO:0008270">
    <property type="term" value="F:zinc ion binding"/>
    <property type="evidence" value="ECO:0007669"/>
    <property type="project" value="UniProtKB-KW"/>
</dbReference>
<evidence type="ECO:0000256" key="2">
    <source>
        <dbReference type="ARBA" id="ARBA00022771"/>
    </source>
</evidence>
<dbReference type="InterPro" id="IPR001841">
    <property type="entry name" value="Znf_RING"/>
</dbReference>
<proteinExistence type="predicted"/>
<dbReference type="Proteomes" id="UP001234989">
    <property type="component" value="Chromosome 5"/>
</dbReference>
<accession>A0AAF0TWP2</accession>